<keyword evidence="1" id="KW-0479">Metal-binding</keyword>
<evidence type="ECO:0000259" key="4">
    <source>
        <dbReference type="SMART" id="SM00291"/>
    </source>
</evidence>
<reference evidence="5 6" key="1">
    <citation type="submission" date="2017-03" db="EMBL/GenBank/DDBJ databases">
        <title>An alternative strategy for trypanosome survival in the mammalian bloodstream revealed through genome and transcriptome analysis of the ubiquitous bovine parasite Trypanosoma (Megatrypanum) theileri.</title>
        <authorList>
            <person name="Kelly S."/>
            <person name="Ivens A."/>
            <person name="Mott A."/>
            <person name="O'Neill E."/>
            <person name="Emms D."/>
            <person name="Macleod O."/>
            <person name="Voorheis P."/>
            <person name="Matthews J."/>
            <person name="Matthews K."/>
            <person name="Carrington M."/>
        </authorList>
    </citation>
    <scope>NUCLEOTIDE SEQUENCE [LARGE SCALE GENOMIC DNA]</scope>
    <source>
        <strain evidence="5">Edinburgh</strain>
    </source>
</reference>
<evidence type="ECO:0000313" key="5">
    <source>
        <dbReference type="EMBL" id="ORC89060.1"/>
    </source>
</evidence>
<dbReference type="AlphaFoldDB" id="A0A1X0NY20"/>
<evidence type="ECO:0000256" key="3">
    <source>
        <dbReference type="ARBA" id="ARBA00022833"/>
    </source>
</evidence>
<proteinExistence type="predicted"/>
<evidence type="ECO:0000313" key="6">
    <source>
        <dbReference type="Proteomes" id="UP000192257"/>
    </source>
</evidence>
<dbReference type="Pfam" id="PF00569">
    <property type="entry name" value="ZZ"/>
    <property type="match status" value="1"/>
</dbReference>
<dbReference type="SMART" id="SM00291">
    <property type="entry name" value="ZnF_ZZ"/>
    <property type="match status" value="2"/>
</dbReference>
<dbReference type="RefSeq" id="XP_028883126.1">
    <property type="nucleotide sequence ID" value="XM_029025716.1"/>
</dbReference>
<dbReference type="InterPro" id="IPR000433">
    <property type="entry name" value="Znf_ZZ"/>
</dbReference>
<dbReference type="Gene3D" id="3.30.60.90">
    <property type="match status" value="2"/>
</dbReference>
<keyword evidence="2" id="KW-0863">Zinc-finger</keyword>
<organism evidence="5 6">
    <name type="scientific">Trypanosoma theileri</name>
    <dbReference type="NCBI Taxonomy" id="67003"/>
    <lineage>
        <taxon>Eukaryota</taxon>
        <taxon>Discoba</taxon>
        <taxon>Euglenozoa</taxon>
        <taxon>Kinetoplastea</taxon>
        <taxon>Metakinetoplastina</taxon>
        <taxon>Trypanosomatida</taxon>
        <taxon>Trypanosomatidae</taxon>
        <taxon>Trypanosoma</taxon>
    </lineage>
</organism>
<dbReference type="OrthoDB" id="2122982at2759"/>
<keyword evidence="6" id="KW-1185">Reference proteome</keyword>
<feature type="domain" description="ZZ-type" evidence="4">
    <location>
        <begin position="618"/>
        <end position="661"/>
    </location>
</feature>
<sequence>MTADDTFIVTPVPWALMLDYERVDVVLQLCRQFSFFSSDKLTLAEREEVVSTVGMKGECLQYLIIYGSVGNARKDAFLKLLRLARLTLVQDMASQVVVSPHVGDVLPNAMLYPLWDSKQARCFRKWNSIYWAMRCGLLRKIKRRRELMQSHVEQILSMKPEDEVVCPGNENKEIKFFHEETFYNAFRNLLDVEQEERNAPLELYHDACSEERVNISYVVANVPTLFIAWASWDETSMRWLREHIFNVTKAAQLKNCIPLTVSALNTLDDHPWLQTVMKFVHVPRRIVVRKKGRIARIPKRAQIVLINLDREKNSAIHALDSLVSNIPGWKSPEVSLLPLWCGPDGLQSNFATDLNISTLPYFVATQLPDPQKRRFGDCKGPRICFITPQIDSEPSLDISISNNNLHEMFGSNVKPVDWHLINKEERKRVMDSISSFIASSDVPLRFNARVDRTYQLSQVSSGSSPKHLKYQMSSFVSMSGTISTTDLLKLKDEIRFLSQVKNLDFNIKVMRPSNPLVIKLNPVTPSRYVYQSTRSITCSECLRDILIENEAYFRCLHCEQLDGVLCLSCFANDKHPQHHILLRVAAGLSTTLELLWGPSNVAPLSRFCGSLVTNVNDKHIGVYCNVCSKLVQGIRWKCSMCYQYDMCGQCYKKINRSENIDSGKDSSPVHTPKGVFTTLIPSKTHPADHLFLCIRHGCGADDDEILKPVKDEDALRNLFTE</sequence>
<dbReference type="SUPFAM" id="SSF57850">
    <property type="entry name" value="RING/U-box"/>
    <property type="match status" value="2"/>
</dbReference>
<dbReference type="GO" id="GO:0008270">
    <property type="term" value="F:zinc ion binding"/>
    <property type="evidence" value="ECO:0007669"/>
    <property type="project" value="UniProtKB-KW"/>
</dbReference>
<comment type="caution">
    <text evidence="5">The sequence shown here is derived from an EMBL/GenBank/DDBJ whole genome shotgun (WGS) entry which is preliminary data.</text>
</comment>
<keyword evidence="3" id="KW-0862">Zinc</keyword>
<dbReference type="Proteomes" id="UP000192257">
    <property type="component" value="Unassembled WGS sequence"/>
</dbReference>
<gene>
    <name evidence="5" type="ORF">TM35_000142710</name>
</gene>
<feature type="domain" description="ZZ-type" evidence="4">
    <location>
        <begin position="532"/>
        <end position="580"/>
    </location>
</feature>
<dbReference type="GeneID" id="39985496"/>
<evidence type="ECO:0000256" key="1">
    <source>
        <dbReference type="ARBA" id="ARBA00022723"/>
    </source>
</evidence>
<dbReference type="InterPro" id="IPR043145">
    <property type="entry name" value="Znf_ZZ_sf"/>
</dbReference>
<dbReference type="EMBL" id="NBCO01000014">
    <property type="protein sequence ID" value="ORC89060.1"/>
    <property type="molecule type" value="Genomic_DNA"/>
</dbReference>
<evidence type="ECO:0000256" key="2">
    <source>
        <dbReference type="ARBA" id="ARBA00022771"/>
    </source>
</evidence>
<dbReference type="VEuPathDB" id="TriTrypDB:TM35_000142710"/>
<accession>A0A1X0NY20</accession>
<protein>
    <submittedName>
        <fullName evidence="5">Putative beta prime cop protein</fullName>
    </submittedName>
</protein>
<name>A0A1X0NY20_9TRYP</name>